<name>A0A8J3UDA2_9ACTN</name>
<dbReference type="AlphaFoldDB" id="A0A8J3UDA2"/>
<sequence length="55" mass="6385">MHDEFSTVSLLHDRTWYWLEQSLDSDLVEIVLCGQEAWVPAGVLVRHETGWLRCG</sequence>
<gene>
    <name evidence="1" type="ORF">Pph01_53220</name>
</gene>
<evidence type="ECO:0000313" key="1">
    <source>
        <dbReference type="EMBL" id="GII40319.1"/>
    </source>
</evidence>
<comment type="caution">
    <text evidence="1">The sequence shown here is derived from an EMBL/GenBank/DDBJ whole genome shotgun (WGS) entry which is preliminary data.</text>
</comment>
<protein>
    <submittedName>
        <fullName evidence="1">Uncharacterized protein</fullName>
    </submittedName>
</protein>
<organism evidence="1 2">
    <name type="scientific">Planotetraspora phitsanulokensis</name>
    <dbReference type="NCBI Taxonomy" id="575192"/>
    <lineage>
        <taxon>Bacteria</taxon>
        <taxon>Bacillati</taxon>
        <taxon>Actinomycetota</taxon>
        <taxon>Actinomycetes</taxon>
        <taxon>Streptosporangiales</taxon>
        <taxon>Streptosporangiaceae</taxon>
        <taxon>Planotetraspora</taxon>
    </lineage>
</organism>
<accession>A0A8J3UDA2</accession>
<dbReference type="RefSeq" id="WP_204075863.1">
    <property type="nucleotide sequence ID" value="NZ_BAABHI010000026.1"/>
</dbReference>
<dbReference type="Proteomes" id="UP000622547">
    <property type="component" value="Unassembled WGS sequence"/>
</dbReference>
<reference evidence="1 2" key="1">
    <citation type="submission" date="2021-01" db="EMBL/GenBank/DDBJ databases">
        <title>Whole genome shotgun sequence of Planotetraspora phitsanulokensis NBRC 104273.</title>
        <authorList>
            <person name="Komaki H."/>
            <person name="Tamura T."/>
        </authorList>
    </citation>
    <scope>NUCLEOTIDE SEQUENCE [LARGE SCALE GENOMIC DNA]</scope>
    <source>
        <strain evidence="1 2">NBRC 104273</strain>
    </source>
</reference>
<proteinExistence type="predicted"/>
<dbReference type="EMBL" id="BOOP01000025">
    <property type="protein sequence ID" value="GII40319.1"/>
    <property type="molecule type" value="Genomic_DNA"/>
</dbReference>
<evidence type="ECO:0000313" key="2">
    <source>
        <dbReference type="Proteomes" id="UP000622547"/>
    </source>
</evidence>
<keyword evidence="2" id="KW-1185">Reference proteome</keyword>